<dbReference type="InterPro" id="IPR018247">
    <property type="entry name" value="EF_Hand_1_Ca_BS"/>
</dbReference>
<gene>
    <name evidence="5" type="ORF">SEMRO_381_G130740.1</name>
</gene>
<evidence type="ECO:0000256" key="1">
    <source>
        <dbReference type="ARBA" id="ARBA00022837"/>
    </source>
</evidence>
<evidence type="ECO:0000259" key="4">
    <source>
        <dbReference type="PROSITE" id="PS50222"/>
    </source>
</evidence>
<feature type="transmembrane region" description="Helical" evidence="3">
    <location>
        <begin position="312"/>
        <end position="337"/>
    </location>
</feature>
<keyword evidence="3" id="KW-0472">Membrane</keyword>
<dbReference type="InterPro" id="IPR002048">
    <property type="entry name" value="EF_hand_dom"/>
</dbReference>
<keyword evidence="6" id="KW-1185">Reference proteome</keyword>
<keyword evidence="1" id="KW-0106">Calcium</keyword>
<keyword evidence="3" id="KW-0812">Transmembrane</keyword>
<proteinExistence type="predicted"/>
<dbReference type="AlphaFoldDB" id="A0A9N8DY08"/>
<evidence type="ECO:0000256" key="2">
    <source>
        <dbReference type="SAM" id="MobiDB-lite"/>
    </source>
</evidence>
<dbReference type="SUPFAM" id="SSF47473">
    <property type="entry name" value="EF-hand"/>
    <property type="match status" value="1"/>
</dbReference>
<dbReference type="EMBL" id="CAICTM010000380">
    <property type="protein sequence ID" value="CAB9509234.1"/>
    <property type="molecule type" value="Genomic_DNA"/>
</dbReference>
<evidence type="ECO:0000313" key="5">
    <source>
        <dbReference type="EMBL" id="CAB9509234.1"/>
    </source>
</evidence>
<protein>
    <recommendedName>
        <fullName evidence="4">EF-hand domain-containing protein</fullName>
    </recommendedName>
</protein>
<dbReference type="Proteomes" id="UP001153069">
    <property type="component" value="Unassembled WGS sequence"/>
</dbReference>
<dbReference type="OrthoDB" id="186625at2759"/>
<feature type="region of interest" description="Disordered" evidence="2">
    <location>
        <begin position="1"/>
        <end position="150"/>
    </location>
</feature>
<dbReference type="PROSITE" id="PS00018">
    <property type="entry name" value="EF_HAND_1"/>
    <property type="match status" value="1"/>
</dbReference>
<dbReference type="GO" id="GO:0005509">
    <property type="term" value="F:calcium ion binding"/>
    <property type="evidence" value="ECO:0007669"/>
    <property type="project" value="InterPro"/>
</dbReference>
<dbReference type="PROSITE" id="PS50222">
    <property type="entry name" value="EF_HAND_2"/>
    <property type="match status" value="1"/>
</dbReference>
<feature type="transmembrane region" description="Helical" evidence="3">
    <location>
        <begin position="403"/>
        <end position="425"/>
    </location>
</feature>
<keyword evidence="3" id="KW-1133">Transmembrane helix</keyword>
<organism evidence="5 6">
    <name type="scientific">Seminavis robusta</name>
    <dbReference type="NCBI Taxonomy" id="568900"/>
    <lineage>
        <taxon>Eukaryota</taxon>
        <taxon>Sar</taxon>
        <taxon>Stramenopiles</taxon>
        <taxon>Ochrophyta</taxon>
        <taxon>Bacillariophyta</taxon>
        <taxon>Bacillariophyceae</taxon>
        <taxon>Bacillariophycidae</taxon>
        <taxon>Naviculales</taxon>
        <taxon>Naviculaceae</taxon>
        <taxon>Seminavis</taxon>
    </lineage>
</organism>
<sequence length="450" mass="50467">MYDDDDSETRGGKLRQKVGGGVRKVARGTRRMSLMAAENVQKNTKKVAAAVGVKEGKKKKKKKKKKEKKEKKKKRGRSESPKRSNNASKPPVTKAGLKALFSPKRWRSASPAVGGRKKKRAGDEEESDAVTPMSSFSPMDPAIGPPDPAMPYSPVDASMMMGMNGSAHHAAAYSGGGVNASMNAYSNHKPSADAIGASIRSLSSAEKLQRTQEQERIERDNQVPVISMVLQSSHFIKYTDMAFDLVDSNNSDSVDETELYAGLLLIHLKLGSWLGPAACKPLSRDRCSSMYRKFDNTNTGGLDRDEFRRIMIVLFGNVFARVVVQYTLTLLVVPLIAKSAVDFLTLDMQGFWDYWTKPKRLRRMGDEFTLDDFIDWNITSFPSSRRTFFTKMYKLFRIGSDSFWDTFSLTFMTVVLGIVIAPLVLHYCDDFVQYAVAWKDNRNKQTSKRR</sequence>
<feature type="compositionally biased region" description="Basic residues" evidence="2">
    <location>
        <begin position="56"/>
        <end position="76"/>
    </location>
</feature>
<evidence type="ECO:0000256" key="3">
    <source>
        <dbReference type="SAM" id="Phobius"/>
    </source>
</evidence>
<name>A0A9N8DY08_9STRA</name>
<accession>A0A9N8DY08</accession>
<evidence type="ECO:0000313" key="6">
    <source>
        <dbReference type="Proteomes" id="UP001153069"/>
    </source>
</evidence>
<feature type="domain" description="EF-hand" evidence="4">
    <location>
        <begin position="282"/>
        <end position="317"/>
    </location>
</feature>
<dbReference type="Gene3D" id="1.10.238.10">
    <property type="entry name" value="EF-hand"/>
    <property type="match status" value="1"/>
</dbReference>
<dbReference type="InterPro" id="IPR011992">
    <property type="entry name" value="EF-hand-dom_pair"/>
</dbReference>
<comment type="caution">
    <text evidence="5">The sequence shown here is derived from an EMBL/GenBank/DDBJ whole genome shotgun (WGS) entry which is preliminary data.</text>
</comment>
<reference evidence="5" key="1">
    <citation type="submission" date="2020-06" db="EMBL/GenBank/DDBJ databases">
        <authorList>
            <consortium name="Plant Systems Biology data submission"/>
        </authorList>
    </citation>
    <scope>NUCLEOTIDE SEQUENCE</scope>
    <source>
        <strain evidence="5">D6</strain>
    </source>
</reference>